<dbReference type="Pfam" id="PF00072">
    <property type="entry name" value="Response_reg"/>
    <property type="match status" value="1"/>
</dbReference>
<keyword evidence="4" id="KW-0812">Transmembrane</keyword>
<gene>
    <name evidence="7" type="ORF">HGO97_004215</name>
</gene>
<dbReference type="InterPro" id="IPR003661">
    <property type="entry name" value="HisK_dim/P_dom"/>
</dbReference>
<dbReference type="EMBL" id="JABACJ020000002">
    <property type="protein sequence ID" value="MBU3875019.1"/>
    <property type="molecule type" value="Genomic_DNA"/>
</dbReference>
<name>A0ABS6D0A6_9FIRM</name>
<dbReference type="SMART" id="SM00448">
    <property type="entry name" value="REC"/>
    <property type="match status" value="1"/>
</dbReference>
<dbReference type="PROSITE" id="PS50109">
    <property type="entry name" value="HIS_KIN"/>
    <property type="match status" value="1"/>
</dbReference>
<feature type="transmembrane region" description="Helical" evidence="4">
    <location>
        <begin position="288"/>
        <end position="307"/>
    </location>
</feature>
<sequence>MKAKYKNRGWFLIILSIIILLISGFFYLRSVQRSLWEKSLTDILEVTTQGRHALDTYIEKDMEMLSLIVAEAAAQDPQNEEALSQCMKSSGTSDSSYICVNLDSGMLYTGFLNRGYSLNDEQLAMLSVLQGKGIREPFLDGRTGVWTLGYYETFTWPDGTKGLVQKTQPLSEIAERFSLSFYNDTGFSYVVNQDGDILLRSMHRNSNRTFHNLFDIIDLQGNDAQQVKAFESALKAGNRGVARFWYQEEEYIFCYVPMKNAPDWYVVSIIPNHVIMEQANSIVKDSQVFLILILGASVVMAAFFILYRNSTRQILLAEEKARKAAESANIAKSRFLSNMSHDIRTPMNAVLGMTNLALEHIDEPDRLQGYLENINVSGQLLVGLINDILDMSKIESGKMTLNIDTASLDMVLEKIVKIIQPTAAKKNLSFDIQLHRVEHKTLCFDVLRLNQILINLLSNAVKFTPENGSIRMDITESPSEKKDHAHLTFCIADTGIGMSQEFKDHIFDSFTREQNDHVNKIEGSGLGMAISKMIVDMMEGTIKVDSEAGKGTIFTVDLDFLIPDEIPIFQPSDEKINLSGRHILLADDNAINQQIAYELLTELGAIVTTADDGLVCTQEFENSPAGYFDLILMDIQMPNMNGYEATEKIREMDRPDAAQIPIFALTADAFAEDIAAAKKAGMNSHLAKPLDIPGMMREIQKYVK</sequence>
<dbReference type="CDD" id="cd00082">
    <property type="entry name" value="HisKA"/>
    <property type="match status" value="1"/>
</dbReference>
<keyword evidence="4" id="KW-1133">Transmembrane helix</keyword>
<dbReference type="SMART" id="SM00387">
    <property type="entry name" value="HATPase_c"/>
    <property type="match status" value="1"/>
</dbReference>
<evidence type="ECO:0000259" key="5">
    <source>
        <dbReference type="PROSITE" id="PS50109"/>
    </source>
</evidence>
<dbReference type="InterPro" id="IPR003594">
    <property type="entry name" value="HATPase_dom"/>
</dbReference>
<organism evidence="7 8">
    <name type="scientific">Faecalicatena faecalis</name>
    <dbReference type="NCBI Taxonomy" id="2726362"/>
    <lineage>
        <taxon>Bacteria</taxon>
        <taxon>Bacillati</taxon>
        <taxon>Bacillota</taxon>
        <taxon>Clostridia</taxon>
        <taxon>Lachnospirales</taxon>
        <taxon>Lachnospiraceae</taxon>
        <taxon>Faecalicatena</taxon>
    </lineage>
</organism>
<keyword evidence="8" id="KW-1185">Reference proteome</keyword>
<keyword evidence="1 3" id="KW-0597">Phosphoprotein</keyword>
<feature type="modified residue" description="4-aspartylphosphate" evidence="3">
    <location>
        <position position="634"/>
    </location>
</feature>
<reference evidence="7 8" key="1">
    <citation type="submission" date="2021-06" db="EMBL/GenBank/DDBJ databases">
        <title>Faecalicatena sp. nov. isolated from porcine feces.</title>
        <authorList>
            <person name="Oh B.S."/>
            <person name="Lee J.H."/>
        </authorList>
    </citation>
    <scope>NUCLEOTIDE SEQUENCE [LARGE SCALE GENOMIC DNA]</scope>
    <source>
        <strain evidence="7 8">AGMB00832</strain>
    </source>
</reference>
<evidence type="ECO:0000256" key="4">
    <source>
        <dbReference type="SAM" id="Phobius"/>
    </source>
</evidence>
<dbReference type="PROSITE" id="PS50110">
    <property type="entry name" value="RESPONSE_REGULATORY"/>
    <property type="match status" value="1"/>
</dbReference>
<evidence type="ECO:0000256" key="1">
    <source>
        <dbReference type="ARBA" id="ARBA00022553"/>
    </source>
</evidence>
<feature type="transmembrane region" description="Helical" evidence="4">
    <location>
        <begin position="9"/>
        <end position="28"/>
    </location>
</feature>
<dbReference type="PANTHER" id="PTHR45339:SF1">
    <property type="entry name" value="HYBRID SIGNAL TRANSDUCTION HISTIDINE KINASE J"/>
    <property type="match status" value="1"/>
</dbReference>
<keyword evidence="4" id="KW-0472">Membrane</keyword>
<dbReference type="Proteomes" id="UP000723714">
    <property type="component" value="Unassembled WGS sequence"/>
</dbReference>
<proteinExistence type="predicted"/>
<dbReference type="InterPro" id="IPR005467">
    <property type="entry name" value="His_kinase_dom"/>
</dbReference>
<protein>
    <submittedName>
        <fullName evidence="7">Response regulator</fullName>
    </submittedName>
</protein>
<feature type="domain" description="Response regulatory" evidence="6">
    <location>
        <begin position="582"/>
        <end position="703"/>
    </location>
</feature>
<evidence type="ECO:0000259" key="6">
    <source>
        <dbReference type="PROSITE" id="PS50110"/>
    </source>
</evidence>
<dbReference type="CDD" id="cd12912">
    <property type="entry name" value="PDC2_MCP_like"/>
    <property type="match status" value="1"/>
</dbReference>
<dbReference type="CDD" id="cd17546">
    <property type="entry name" value="REC_hyHK_CKI1_RcsC-like"/>
    <property type="match status" value="1"/>
</dbReference>
<dbReference type="Pfam" id="PF00512">
    <property type="entry name" value="HisKA"/>
    <property type="match status" value="1"/>
</dbReference>
<accession>A0ABS6D0A6</accession>
<dbReference type="RefSeq" id="WP_216239761.1">
    <property type="nucleotide sequence ID" value="NZ_JABACJ020000002.1"/>
</dbReference>
<feature type="domain" description="Histidine kinase" evidence="5">
    <location>
        <begin position="338"/>
        <end position="562"/>
    </location>
</feature>
<evidence type="ECO:0000256" key="2">
    <source>
        <dbReference type="ARBA" id="ARBA00023012"/>
    </source>
</evidence>
<dbReference type="Pfam" id="PF02518">
    <property type="entry name" value="HATPase_c"/>
    <property type="match status" value="1"/>
</dbReference>
<dbReference type="InterPro" id="IPR001789">
    <property type="entry name" value="Sig_transdc_resp-reg_receiver"/>
</dbReference>
<evidence type="ECO:0000313" key="8">
    <source>
        <dbReference type="Proteomes" id="UP000723714"/>
    </source>
</evidence>
<dbReference type="SMART" id="SM00388">
    <property type="entry name" value="HisKA"/>
    <property type="match status" value="1"/>
</dbReference>
<keyword evidence="2" id="KW-0902">Two-component regulatory system</keyword>
<dbReference type="PANTHER" id="PTHR45339">
    <property type="entry name" value="HYBRID SIGNAL TRANSDUCTION HISTIDINE KINASE J"/>
    <property type="match status" value="1"/>
</dbReference>
<evidence type="ECO:0000313" key="7">
    <source>
        <dbReference type="EMBL" id="MBU3875019.1"/>
    </source>
</evidence>
<comment type="caution">
    <text evidence="7">The sequence shown here is derived from an EMBL/GenBank/DDBJ whole genome shotgun (WGS) entry which is preliminary data.</text>
</comment>
<evidence type="ECO:0000256" key="3">
    <source>
        <dbReference type="PROSITE-ProRule" id="PRU00169"/>
    </source>
</evidence>